<comment type="caution">
    <text evidence="4">The sequence shown here is derived from an EMBL/GenBank/DDBJ whole genome shotgun (WGS) entry which is preliminary data.</text>
</comment>
<name>A0A448XRM9_9PLAT</name>
<dbReference type="GO" id="GO:0016020">
    <property type="term" value="C:membrane"/>
    <property type="evidence" value="ECO:0007669"/>
    <property type="project" value="TreeGrafter"/>
</dbReference>
<feature type="chain" id="PRO_5019358438" description="Serine aminopeptidase S33 domain-containing protein" evidence="2">
    <location>
        <begin position="18"/>
        <end position="434"/>
    </location>
</feature>
<dbReference type="InterPro" id="IPR029058">
    <property type="entry name" value="AB_hydrolase_fold"/>
</dbReference>
<evidence type="ECO:0000256" key="2">
    <source>
        <dbReference type="SAM" id="SignalP"/>
    </source>
</evidence>
<gene>
    <name evidence="4" type="ORF">PXEA_LOCUS36587</name>
</gene>
<dbReference type="OrthoDB" id="6275295at2759"/>
<dbReference type="PANTHER" id="PTHR12277:SF81">
    <property type="entry name" value="PROTEIN ABHD13"/>
    <property type="match status" value="1"/>
</dbReference>
<feature type="signal peptide" evidence="2">
    <location>
        <begin position="1"/>
        <end position="17"/>
    </location>
</feature>
<evidence type="ECO:0000313" key="5">
    <source>
        <dbReference type="Proteomes" id="UP000784294"/>
    </source>
</evidence>
<sequence>MLIFILSELIILPPTCSNNEANVPINLFSFFFLIGIFIFSNQVYLRPDGLIGPVVKGYLLLQPDISLRNQAPTLLFLHGNAGNIGHRLTFCRILFETVKCNMLIIDYRGYGKSTGEPSEAGLYRDARAGLNFLTSRNDLDPYKIFAFGRSLGGAVAIHLATDVATRGRLKGLIVENTFTSLPEIAQCLLGGLLDPCTPYLLPRWTFINQFASLAKVKHVAASESALHCRVLLLSGAVDNFVPPQMMRRLAEAFSKVVDVSIVSDEPSVSLAPSATNSTGDTSEQIKAASGSNEMGDPHVPIGNSSNPSSAGSGSNLHSSTAAQGPSSTSGSSNFNPSPSASFSIGVCPNTFAKSGVQGLISFPTGSHNDTWACPGWCEVVARFITITLLDANVPPGFSQSFSCGEVGEPSGVTGINQQILDRHSPLTRDNELPV</sequence>
<protein>
    <recommendedName>
        <fullName evidence="3">Serine aminopeptidase S33 domain-containing protein</fullName>
    </recommendedName>
</protein>
<organism evidence="4 5">
    <name type="scientific">Protopolystoma xenopodis</name>
    <dbReference type="NCBI Taxonomy" id="117903"/>
    <lineage>
        <taxon>Eukaryota</taxon>
        <taxon>Metazoa</taxon>
        <taxon>Spiralia</taxon>
        <taxon>Lophotrochozoa</taxon>
        <taxon>Platyhelminthes</taxon>
        <taxon>Monogenea</taxon>
        <taxon>Polyopisthocotylea</taxon>
        <taxon>Polystomatidea</taxon>
        <taxon>Polystomatidae</taxon>
        <taxon>Protopolystoma</taxon>
    </lineage>
</organism>
<proteinExistence type="predicted"/>
<evidence type="ECO:0000313" key="4">
    <source>
        <dbReference type="EMBL" id="VEL43147.1"/>
    </source>
</evidence>
<dbReference type="Pfam" id="PF12146">
    <property type="entry name" value="Hydrolase_4"/>
    <property type="match status" value="1"/>
</dbReference>
<feature type="compositionally biased region" description="Low complexity" evidence="1">
    <location>
        <begin position="302"/>
        <end position="335"/>
    </location>
</feature>
<dbReference type="SUPFAM" id="SSF53474">
    <property type="entry name" value="alpha/beta-Hydrolases"/>
    <property type="match status" value="1"/>
</dbReference>
<evidence type="ECO:0000259" key="3">
    <source>
        <dbReference type="Pfam" id="PF12146"/>
    </source>
</evidence>
<reference evidence="4" key="1">
    <citation type="submission" date="2018-11" db="EMBL/GenBank/DDBJ databases">
        <authorList>
            <consortium name="Pathogen Informatics"/>
        </authorList>
    </citation>
    <scope>NUCLEOTIDE SEQUENCE</scope>
</reference>
<dbReference type="GO" id="GO:0008474">
    <property type="term" value="F:palmitoyl-(protein) hydrolase activity"/>
    <property type="evidence" value="ECO:0007669"/>
    <property type="project" value="TreeGrafter"/>
</dbReference>
<feature type="compositionally biased region" description="Polar residues" evidence="1">
    <location>
        <begin position="270"/>
        <end position="292"/>
    </location>
</feature>
<dbReference type="Gene3D" id="3.40.50.1820">
    <property type="entry name" value="alpha/beta hydrolase"/>
    <property type="match status" value="1"/>
</dbReference>
<keyword evidence="5" id="KW-1185">Reference proteome</keyword>
<dbReference type="AlphaFoldDB" id="A0A448XRM9"/>
<dbReference type="PANTHER" id="PTHR12277">
    <property type="entry name" value="ALPHA/BETA HYDROLASE DOMAIN-CONTAINING PROTEIN"/>
    <property type="match status" value="1"/>
</dbReference>
<feature type="region of interest" description="Disordered" evidence="1">
    <location>
        <begin position="268"/>
        <end position="335"/>
    </location>
</feature>
<keyword evidence="2" id="KW-0732">Signal</keyword>
<dbReference type="InterPro" id="IPR022742">
    <property type="entry name" value="Hydrolase_4"/>
</dbReference>
<feature type="domain" description="Serine aminopeptidase S33" evidence="3">
    <location>
        <begin position="73"/>
        <end position="184"/>
    </location>
</feature>
<accession>A0A448XRM9</accession>
<evidence type="ECO:0000256" key="1">
    <source>
        <dbReference type="SAM" id="MobiDB-lite"/>
    </source>
</evidence>
<dbReference type="Proteomes" id="UP000784294">
    <property type="component" value="Unassembled WGS sequence"/>
</dbReference>
<dbReference type="EMBL" id="CAAALY010279126">
    <property type="protein sequence ID" value="VEL43147.1"/>
    <property type="molecule type" value="Genomic_DNA"/>
</dbReference>